<dbReference type="GeneID" id="89288237"/>
<proteinExistence type="predicted"/>
<reference evidence="1 2" key="1">
    <citation type="submission" date="2023-09" db="EMBL/GenBank/DDBJ databases">
        <title>Pyrofollis japonicus gen. nov. sp. nov., a novel member of the family Pyrodictiaceae isolated from the Iheya North hydrothermal field.</title>
        <authorList>
            <person name="Miyazaki U."/>
            <person name="Sanari M."/>
            <person name="Tame A."/>
            <person name="Kitajima M."/>
            <person name="Okamoto A."/>
            <person name="Sawayama S."/>
            <person name="Miyazaki J."/>
            <person name="Takai K."/>
            <person name="Nakagawa S."/>
        </authorList>
    </citation>
    <scope>NUCLEOTIDE SEQUENCE [LARGE SCALE GENOMIC DNA]</scope>
    <source>
        <strain evidence="1 2">AV2</strain>
    </source>
</reference>
<dbReference type="RefSeq" id="WP_338251061.1">
    <property type="nucleotide sequence ID" value="NZ_AP028907.1"/>
</dbReference>
<dbReference type="Proteomes" id="UP001341135">
    <property type="component" value="Chromosome"/>
</dbReference>
<protein>
    <submittedName>
        <fullName evidence="1">Uncharacterized protein</fullName>
    </submittedName>
</protein>
<sequence>MVRIRALLILALLLVPLVGPVMPAHAATIPISEVDEAIRLGVEAVYRAVRPVDTSFSKYVMPDHPSPTISIAYNGKLYVPGSFFDPGDSIYKTELVKVSNNMVAWRYYFNIDDDDDYDVVIYAELTNIDYNIDRLYIYIDKAEYNIDVYVGAYSPYKYFNVGQGWSTTIDINDWNKYKFHSARYVARHSTRIAAWLLEDEGASYTASKLHNLMNGCGYTYDVYAPIFGRSTSYPDDFFTRDATWLGNGYSCLPWTLSKYSYFLNYPYKSRMYIFDAFSSYTYHAALRAWEEAPLANLLKAMHLLDKYGASRASEAEQLIAQVIEDGKWDGYGIKYASIDAGYVASGYHTGPEIPYGYAGYPVYLNAALLAALVKYYQVTGDRWIAGNDILYMADRLAGILVKLQWKYEHKTPWGYVRLALFRGWWPAAYEIGSLISKSSAWGIIDTLTHTADNVAGILAKVGIDFPSEALRPMPSEWPFAIVNSESTILAIQALKLYRQLGREPIDPISDVIAGFDGIFVESGGGGYAAIGGSHGGETSDDGRWIVASALVPGLSGDAWHYQYAKFKFNLESSGYYKLRIASMVSYNGKDSYGSSAYVYLVVKLLNAYGNVVAQVEKLVDHVDENTLFNKAKAVTVELDTGYLTSGTYYVEIGLKVVADNSPISWEGVWINGKVVNDEIVIAQ</sequence>
<organism evidence="1 2">
    <name type="scientific">Pyrodictium abyssi</name>
    <dbReference type="NCBI Taxonomy" id="54256"/>
    <lineage>
        <taxon>Archaea</taxon>
        <taxon>Thermoproteota</taxon>
        <taxon>Thermoprotei</taxon>
        <taxon>Desulfurococcales</taxon>
        <taxon>Pyrodictiaceae</taxon>
        <taxon>Pyrodictium</taxon>
    </lineage>
</organism>
<evidence type="ECO:0000313" key="2">
    <source>
        <dbReference type="Proteomes" id="UP001341135"/>
    </source>
</evidence>
<dbReference type="EMBL" id="AP028907">
    <property type="protein sequence ID" value="BES80642.1"/>
    <property type="molecule type" value="Genomic_DNA"/>
</dbReference>
<keyword evidence="2" id="KW-1185">Reference proteome</keyword>
<evidence type="ECO:0000313" key="1">
    <source>
        <dbReference type="EMBL" id="BES80642.1"/>
    </source>
</evidence>
<accession>A0ABM8ISV2</accession>
<name>A0ABM8ISV2_9CREN</name>
<gene>
    <name evidence="1" type="ORF">PABY_02090</name>
</gene>